<keyword evidence="1" id="KW-1133">Transmembrane helix</keyword>
<feature type="transmembrane region" description="Helical" evidence="1">
    <location>
        <begin position="71"/>
        <end position="92"/>
    </location>
</feature>
<evidence type="ECO:0000256" key="1">
    <source>
        <dbReference type="SAM" id="Phobius"/>
    </source>
</evidence>
<dbReference type="InterPro" id="IPR008523">
    <property type="entry name" value="DUF805"/>
</dbReference>
<keyword evidence="1" id="KW-0812">Transmembrane</keyword>
<evidence type="ECO:0000313" key="3">
    <source>
        <dbReference type="Proteomes" id="UP001595711"/>
    </source>
</evidence>
<feature type="transmembrane region" description="Helical" evidence="1">
    <location>
        <begin position="104"/>
        <end position="127"/>
    </location>
</feature>
<evidence type="ECO:0000313" key="2">
    <source>
        <dbReference type="EMBL" id="MFC3676231.1"/>
    </source>
</evidence>
<organism evidence="2 3">
    <name type="scientific">Ferrovibrio xuzhouensis</name>
    <dbReference type="NCBI Taxonomy" id="1576914"/>
    <lineage>
        <taxon>Bacteria</taxon>
        <taxon>Pseudomonadati</taxon>
        <taxon>Pseudomonadota</taxon>
        <taxon>Alphaproteobacteria</taxon>
        <taxon>Rhodospirillales</taxon>
        <taxon>Rhodospirillaceae</taxon>
        <taxon>Ferrovibrio</taxon>
    </lineage>
</organism>
<dbReference type="EMBL" id="JBHRYJ010000002">
    <property type="protein sequence ID" value="MFC3676231.1"/>
    <property type="molecule type" value="Genomic_DNA"/>
</dbReference>
<feature type="transmembrane region" description="Helical" evidence="1">
    <location>
        <begin position="36"/>
        <end position="59"/>
    </location>
</feature>
<sequence>MSQIIVIVVIIVAPFVAAWLGALMERSGISIARPAYLLRLVVLWVVVYGVSYYGGAHLFALGMGGWHPGTLAATVGLVVFQCVAFWYTGLLMARRLNDIGTPRYRWLAVLTGFPIIGLLVALVLGFLPPAGRGKPLAEVG</sequence>
<keyword evidence="3" id="KW-1185">Reference proteome</keyword>
<comment type="caution">
    <text evidence="2">The sequence shown here is derived from an EMBL/GenBank/DDBJ whole genome shotgun (WGS) entry which is preliminary data.</text>
</comment>
<dbReference type="Proteomes" id="UP001595711">
    <property type="component" value="Unassembled WGS sequence"/>
</dbReference>
<name>A0ABV7VI65_9PROT</name>
<feature type="transmembrane region" description="Helical" evidence="1">
    <location>
        <begin position="6"/>
        <end position="24"/>
    </location>
</feature>
<proteinExistence type="predicted"/>
<dbReference type="RefSeq" id="WP_379726452.1">
    <property type="nucleotide sequence ID" value="NZ_JBHRYJ010000002.1"/>
</dbReference>
<keyword evidence="1" id="KW-0472">Membrane</keyword>
<accession>A0ABV7VI65</accession>
<reference evidence="3" key="1">
    <citation type="journal article" date="2019" name="Int. J. Syst. Evol. Microbiol.">
        <title>The Global Catalogue of Microorganisms (GCM) 10K type strain sequencing project: providing services to taxonomists for standard genome sequencing and annotation.</title>
        <authorList>
            <consortium name="The Broad Institute Genomics Platform"/>
            <consortium name="The Broad Institute Genome Sequencing Center for Infectious Disease"/>
            <person name="Wu L."/>
            <person name="Ma J."/>
        </authorList>
    </citation>
    <scope>NUCLEOTIDE SEQUENCE [LARGE SCALE GENOMIC DNA]</scope>
    <source>
        <strain evidence="3">KCTC 42182</strain>
    </source>
</reference>
<protein>
    <submittedName>
        <fullName evidence="2">Uncharacterized protein</fullName>
    </submittedName>
</protein>
<gene>
    <name evidence="2" type="ORF">ACFOOQ_11800</name>
</gene>
<dbReference type="Pfam" id="PF05656">
    <property type="entry name" value="DUF805"/>
    <property type="match status" value="1"/>
</dbReference>